<dbReference type="InterPro" id="IPR016566">
    <property type="entry name" value="UCP010219"/>
</dbReference>
<dbReference type="Proteomes" id="UP000582231">
    <property type="component" value="Unassembled WGS sequence"/>
</dbReference>
<organism evidence="2 3">
    <name type="scientific">Nocardioides kongjuensis</name>
    <dbReference type="NCBI Taxonomy" id="349522"/>
    <lineage>
        <taxon>Bacteria</taxon>
        <taxon>Bacillati</taxon>
        <taxon>Actinomycetota</taxon>
        <taxon>Actinomycetes</taxon>
        <taxon>Propionibacteriales</taxon>
        <taxon>Nocardioidaceae</taxon>
        <taxon>Nocardioides</taxon>
    </lineage>
</organism>
<comment type="caution">
    <text evidence="2">The sequence shown here is derived from an EMBL/GenBank/DDBJ whole genome shotgun (WGS) entry which is preliminary data.</text>
</comment>
<dbReference type="EMBL" id="JACCBF010000001">
    <property type="protein sequence ID" value="NYD30126.1"/>
    <property type="molecule type" value="Genomic_DNA"/>
</dbReference>
<feature type="transmembrane region" description="Helical" evidence="1">
    <location>
        <begin position="168"/>
        <end position="188"/>
    </location>
</feature>
<keyword evidence="1" id="KW-1133">Transmembrane helix</keyword>
<protein>
    <recommendedName>
        <fullName evidence="4">DUF3159 domain-containing protein</fullName>
    </recommendedName>
</protein>
<keyword evidence="1" id="KW-0812">Transmembrane</keyword>
<evidence type="ECO:0008006" key="4">
    <source>
        <dbReference type="Google" id="ProtNLM"/>
    </source>
</evidence>
<reference evidence="2 3" key="1">
    <citation type="submission" date="2020-07" db="EMBL/GenBank/DDBJ databases">
        <title>Sequencing the genomes of 1000 actinobacteria strains.</title>
        <authorList>
            <person name="Klenk H.-P."/>
        </authorList>
    </citation>
    <scope>NUCLEOTIDE SEQUENCE [LARGE SCALE GENOMIC DNA]</scope>
    <source>
        <strain evidence="2 3">DSM 19082</strain>
    </source>
</reference>
<dbReference type="AlphaFoldDB" id="A0A852RLE4"/>
<feature type="transmembrane region" description="Helical" evidence="1">
    <location>
        <begin position="113"/>
        <end position="136"/>
    </location>
</feature>
<keyword evidence="1" id="KW-0472">Membrane</keyword>
<evidence type="ECO:0000313" key="3">
    <source>
        <dbReference type="Proteomes" id="UP000582231"/>
    </source>
</evidence>
<feature type="transmembrane region" description="Helical" evidence="1">
    <location>
        <begin position="58"/>
        <end position="76"/>
    </location>
</feature>
<name>A0A852RLE4_9ACTN</name>
<sequence length="252" mass="26952">MSTPERAASHEPIGVDTVEALVRRQLATTLGGRRGTIEAALPGLVFTLLWLPTKQIELALVAAGAVAAIALVLRLVQRSSTQYVFNAIFGLAIGWVFVRWAQGSGGDASDQALAYFLPGILYSGVYSVVLAATCLLRWPMLGFMLGVGTEDPLEWRKNDQVVRLCSRLTWLMLAPGAIGVLLQGPVWLLGHHDVIRAEVAVTIIAVLRLGLGWVLRIAAFSLMFWLLARNATPLEAAAEVAGSDASADAEPA</sequence>
<dbReference type="RefSeq" id="WP_218865648.1">
    <property type="nucleotide sequence ID" value="NZ_BAABEF010000001.1"/>
</dbReference>
<evidence type="ECO:0000256" key="1">
    <source>
        <dbReference type="SAM" id="Phobius"/>
    </source>
</evidence>
<dbReference type="Pfam" id="PF11361">
    <property type="entry name" value="DUF3159"/>
    <property type="match status" value="1"/>
</dbReference>
<evidence type="ECO:0000313" key="2">
    <source>
        <dbReference type="EMBL" id="NYD30126.1"/>
    </source>
</evidence>
<accession>A0A852RLE4</accession>
<feature type="transmembrane region" description="Helical" evidence="1">
    <location>
        <begin position="83"/>
        <end position="101"/>
    </location>
</feature>
<keyword evidence="3" id="KW-1185">Reference proteome</keyword>
<proteinExistence type="predicted"/>
<feature type="transmembrane region" description="Helical" evidence="1">
    <location>
        <begin position="200"/>
        <end position="227"/>
    </location>
</feature>
<gene>
    <name evidence="2" type="ORF">BJ958_001672</name>
</gene>